<organism evidence="2 3">
    <name type="scientific">Crossiella equi</name>
    <dbReference type="NCBI Taxonomy" id="130796"/>
    <lineage>
        <taxon>Bacteria</taxon>
        <taxon>Bacillati</taxon>
        <taxon>Actinomycetota</taxon>
        <taxon>Actinomycetes</taxon>
        <taxon>Pseudonocardiales</taxon>
        <taxon>Pseudonocardiaceae</taxon>
        <taxon>Crossiella</taxon>
    </lineage>
</organism>
<protein>
    <submittedName>
        <fullName evidence="2">Uncharacterized protein</fullName>
    </submittedName>
</protein>
<dbReference type="Proteomes" id="UP001519363">
    <property type="component" value="Unassembled WGS sequence"/>
</dbReference>
<keyword evidence="1" id="KW-0472">Membrane</keyword>
<reference evidence="2 3" key="1">
    <citation type="submission" date="2021-03" db="EMBL/GenBank/DDBJ databases">
        <title>Sequencing the genomes of 1000 actinobacteria strains.</title>
        <authorList>
            <person name="Klenk H.-P."/>
        </authorList>
    </citation>
    <scope>NUCLEOTIDE SEQUENCE [LARGE SCALE GENOMIC DNA]</scope>
    <source>
        <strain evidence="2 3">DSM 44580</strain>
    </source>
</reference>
<comment type="caution">
    <text evidence="2">The sequence shown here is derived from an EMBL/GenBank/DDBJ whole genome shotgun (WGS) entry which is preliminary data.</text>
</comment>
<keyword evidence="1" id="KW-0812">Transmembrane</keyword>
<keyword evidence="3" id="KW-1185">Reference proteome</keyword>
<evidence type="ECO:0000256" key="1">
    <source>
        <dbReference type="SAM" id="Phobius"/>
    </source>
</evidence>
<sequence>MSYLYFLIPVALGLLVLGMVAFRVLRGMSRLNAARGRVQRDVLDRTGLLKARGAALRVAVAQRWGDRRGNPD</sequence>
<dbReference type="NCBIfam" id="NF037944">
    <property type="entry name" value="holin_2"/>
    <property type="match status" value="1"/>
</dbReference>
<feature type="transmembrane region" description="Helical" evidence="1">
    <location>
        <begin position="6"/>
        <end position="25"/>
    </location>
</feature>
<evidence type="ECO:0000313" key="2">
    <source>
        <dbReference type="EMBL" id="MBP2472693.1"/>
    </source>
</evidence>
<gene>
    <name evidence="2" type="ORF">JOF53_001565</name>
</gene>
<evidence type="ECO:0000313" key="3">
    <source>
        <dbReference type="Proteomes" id="UP001519363"/>
    </source>
</evidence>
<dbReference type="RefSeq" id="WP_143343048.1">
    <property type="nucleotide sequence ID" value="NZ_JAGIOO010000001.1"/>
</dbReference>
<accession>A0ABS5A7W6</accession>
<keyword evidence="1" id="KW-1133">Transmembrane helix</keyword>
<name>A0ABS5A7W6_9PSEU</name>
<dbReference type="EMBL" id="JAGIOO010000001">
    <property type="protein sequence ID" value="MBP2472693.1"/>
    <property type="molecule type" value="Genomic_DNA"/>
</dbReference>
<proteinExistence type="predicted"/>